<accession>A0A9N9RDX3</accession>
<keyword evidence="8" id="KW-1185">Reference proteome</keyword>
<reference evidence="7" key="1">
    <citation type="submission" date="2021-12" db="EMBL/GenBank/DDBJ databases">
        <authorList>
            <person name="King R."/>
        </authorList>
    </citation>
    <scope>NUCLEOTIDE SEQUENCE</scope>
</reference>
<protein>
    <recommendedName>
        <fullName evidence="6">Dendritic cell-specific transmembrane protein-like domain-containing protein</fullName>
    </recommendedName>
</protein>
<evidence type="ECO:0000313" key="7">
    <source>
        <dbReference type="EMBL" id="CAG9795856.1"/>
    </source>
</evidence>
<evidence type="ECO:0000256" key="1">
    <source>
        <dbReference type="ARBA" id="ARBA00004141"/>
    </source>
</evidence>
<dbReference type="OrthoDB" id="5985669at2759"/>
<feature type="transmembrane region" description="Helical" evidence="5">
    <location>
        <begin position="131"/>
        <end position="150"/>
    </location>
</feature>
<proteinExistence type="predicted"/>
<gene>
    <name evidence="7" type="ORF">DIATSA_LOCUS13091</name>
</gene>
<evidence type="ECO:0000256" key="4">
    <source>
        <dbReference type="ARBA" id="ARBA00023136"/>
    </source>
</evidence>
<dbReference type="InterPro" id="IPR051856">
    <property type="entry name" value="CSR-E3_Ligase_Protein"/>
</dbReference>
<keyword evidence="4 5" id="KW-0472">Membrane</keyword>
<keyword evidence="3 5" id="KW-1133">Transmembrane helix</keyword>
<comment type="subcellular location">
    <subcellularLocation>
        <location evidence="1">Membrane</location>
        <topology evidence="1">Multi-pass membrane protein</topology>
    </subcellularLocation>
</comment>
<keyword evidence="2 5" id="KW-0812">Transmembrane</keyword>
<dbReference type="Pfam" id="PF07782">
    <property type="entry name" value="DC_STAMP"/>
    <property type="match status" value="1"/>
</dbReference>
<dbReference type="PANTHER" id="PTHR21041:SF17">
    <property type="entry name" value="E3 UBIQUITIN-PROTEIN LIGASE DCST1"/>
    <property type="match status" value="1"/>
</dbReference>
<organism evidence="7 8">
    <name type="scientific">Diatraea saccharalis</name>
    <name type="common">sugarcane borer</name>
    <dbReference type="NCBI Taxonomy" id="40085"/>
    <lineage>
        <taxon>Eukaryota</taxon>
        <taxon>Metazoa</taxon>
        <taxon>Ecdysozoa</taxon>
        <taxon>Arthropoda</taxon>
        <taxon>Hexapoda</taxon>
        <taxon>Insecta</taxon>
        <taxon>Pterygota</taxon>
        <taxon>Neoptera</taxon>
        <taxon>Endopterygota</taxon>
        <taxon>Lepidoptera</taxon>
        <taxon>Glossata</taxon>
        <taxon>Ditrysia</taxon>
        <taxon>Pyraloidea</taxon>
        <taxon>Crambidae</taxon>
        <taxon>Crambinae</taxon>
        <taxon>Diatraea</taxon>
    </lineage>
</organism>
<dbReference type="AlphaFoldDB" id="A0A9N9RDX3"/>
<dbReference type="GO" id="GO:0016020">
    <property type="term" value="C:membrane"/>
    <property type="evidence" value="ECO:0007669"/>
    <property type="project" value="UniProtKB-SubCell"/>
</dbReference>
<evidence type="ECO:0000313" key="8">
    <source>
        <dbReference type="Proteomes" id="UP001153714"/>
    </source>
</evidence>
<name>A0A9N9RDX3_9NEOP</name>
<dbReference type="Proteomes" id="UP001153714">
    <property type="component" value="Chromosome 8"/>
</dbReference>
<dbReference type="PANTHER" id="PTHR21041">
    <property type="entry name" value="DENDRITIC CELL-SPECIFIC TRANSMEMBRANE PROTEIN"/>
    <property type="match status" value="1"/>
</dbReference>
<evidence type="ECO:0000256" key="5">
    <source>
        <dbReference type="SAM" id="Phobius"/>
    </source>
</evidence>
<sequence length="193" mass="22299">MRCEKLTERAVAFCANIFTSTYEQCIDEISPVSSWVLCRPMKLTHICNLAEFMGGFNICDSTNQSNPGLGEGYIALKNSMQILTRNRDVFIQHRIKCLHQLFNVQDAKETGDRVMHAFDEKFIIMNMVKTAVNVCVAVLFLRIFTAAVAYHEQYLTNIEYDNVYITGRFKKIDRKRKKRNQLTILPLKKVYGV</sequence>
<evidence type="ECO:0000256" key="3">
    <source>
        <dbReference type="ARBA" id="ARBA00022989"/>
    </source>
</evidence>
<dbReference type="InterPro" id="IPR012858">
    <property type="entry name" value="DC_STAMP-like"/>
</dbReference>
<evidence type="ECO:0000256" key="2">
    <source>
        <dbReference type="ARBA" id="ARBA00022692"/>
    </source>
</evidence>
<reference evidence="7" key="2">
    <citation type="submission" date="2022-10" db="EMBL/GenBank/DDBJ databases">
        <authorList>
            <consortium name="ENA_rothamsted_submissions"/>
            <consortium name="culmorum"/>
            <person name="King R."/>
        </authorList>
    </citation>
    <scope>NUCLEOTIDE SEQUENCE</scope>
</reference>
<evidence type="ECO:0000259" key="6">
    <source>
        <dbReference type="Pfam" id="PF07782"/>
    </source>
</evidence>
<dbReference type="EMBL" id="OU893339">
    <property type="protein sequence ID" value="CAG9795856.1"/>
    <property type="molecule type" value="Genomic_DNA"/>
</dbReference>
<feature type="domain" description="Dendritic cell-specific transmembrane protein-like" evidence="6">
    <location>
        <begin position="160"/>
        <end position="189"/>
    </location>
</feature>